<evidence type="ECO:0000313" key="15">
    <source>
        <dbReference type="Proteomes" id="UP000269883"/>
    </source>
</evidence>
<keyword evidence="6 11" id="KW-0067">ATP-binding</keyword>
<reference evidence="14 15" key="1">
    <citation type="journal article" date="2018" name="Sci. Adv.">
        <title>Multi-heme cytochromes provide a pathway for survival in energy-limited environments.</title>
        <authorList>
            <person name="Deng X."/>
            <person name="Dohmae N."/>
            <person name="Nealson K.H."/>
            <person name="Hashimoto K."/>
            <person name="Okamoto A."/>
        </authorList>
    </citation>
    <scope>NUCLEOTIDE SEQUENCE [LARGE SCALE GENOMIC DNA]</scope>
    <source>
        <strain evidence="14 15">IS5</strain>
    </source>
</reference>
<dbReference type="RefSeq" id="WP_126380858.1">
    <property type="nucleotide sequence ID" value="NZ_AP017378.1"/>
</dbReference>
<dbReference type="PROSITE" id="PS50206">
    <property type="entry name" value="RHODANESE_3"/>
    <property type="match status" value="1"/>
</dbReference>
<keyword evidence="4 11" id="KW-0227">DNA damage</keyword>
<evidence type="ECO:0000313" key="14">
    <source>
        <dbReference type="EMBL" id="BBD09852.1"/>
    </source>
</evidence>
<keyword evidence="7 11" id="KW-0238">DNA-binding</keyword>
<dbReference type="PANTHER" id="PTHR42855">
    <property type="entry name" value="ABC TRANSPORTER ATP-BINDING SUBUNIT"/>
    <property type="match status" value="1"/>
</dbReference>
<dbReference type="Gene3D" id="1.10.287.380">
    <property type="entry name" value="Valyl-tRNA synthetase, C-terminal domain"/>
    <property type="match status" value="1"/>
</dbReference>
<dbReference type="Pfam" id="PF16326">
    <property type="entry name" value="ABC_tran_CTD"/>
    <property type="match status" value="1"/>
</dbReference>
<gene>
    <name evidence="11" type="primary">uup</name>
    <name evidence="14" type="ORF">DFE_3126</name>
</gene>
<feature type="coiled-coil region" evidence="11">
    <location>
        <begin position="566"/>
        <end position="641"/>
    </location>
</feature>
<dbReference type="HAMAP" id="MF_00848">
    <property type="entry name" value="Uup"/>
    <property type="match status" value="1"/>
</dbReference>
<dbReference type="EMBL" id="AP017378">
    <property type="protein sequence ID" value="BBD09852.1"/>
    <property type="molecule type" value="Genomic_DNA"/>
</dbReference>
<dbReference type="InterPro" id="IPR032524">
    <property type="entry name" value="ABC_tran_C"/>
</dbReference>
<dbReference type="InterPro" id="IPR003593">
    <property type="entry name" value="AAA+_ATPase"/>
</dbReference>
<keyword evidence="2 11" id="KW-0677">Repeat</keyword>
<evidence type="ECO:0000256" key="8">
    <source>
        <dbReference type="ARBA" id="ARBA00023204"/>
    </source>
</evidence>
<evidence type="ECO:0000259" key="13">
    <source>
        <dbReference type="PROSITE" id="PS50893"/>
    </source>
</evidence>
<dbReference type="AlphaFoldDB" id="A0A2Z6B2Y1"/>
<dbReference type="Pfam" id="PF12848">
    <property type="entry name" value="ABC_tran_Xtn"/>
    <property type="match status" value="1"/>
</dbReference>
<dbReference type="OrthoDB" id="9808609at2"/>
<organism evidence="14 15">
    <name type="scientific">Desulfovibrio ferrophilus</name>
    <dbReference type="NCBI Taxonomy" id="241368"/>
    <lineage>
        <taxon>Bacteria</taxon>
        <taxon>Pseudomonadati</taxon>
        <taxon>Thermodesulfobacteriota</taxon>
        <taxon>Desulfovibrionia</taxon>
        <taxon>Desulfovibrionales</taxon>
        <taxon>Desulfovibrionaceae</taxon>
        <taxon>Desulfovibrio</taxon>
    </lineage>
</organism>
<dbReference type="GO" id="GO:0043022">
    <property type="term" value="F:ribosome binding"/>
    <property type="evidence" value="ECO:0007669"/>
    <property type="project" value="UniProtKB-UniRule"/>
</dbReference>
<dbReference type="GO" id="GO:0006281">
    <property type="term" value="P:DNA repair"/>
    <property type="evidence" value="ECO:0007669"/>
    <property type="project" value="UniProtKB-KW"/>
</dbReference>
<comment type="subcellular location">
    <subcellularLocation>
        <location evidence="11">Cytoplasm</location>
    </subcellularLocation>
    <text evidence="11">Associates with ribosomes.</text>
</comment>
<dbReference type="FunFam" id="3.40.50.300:FF:000011">
    <property type="entry name" value="Putative ABC transporter ATP-binding component"/>
    <property type="match status" value="1"/>
</dbReference>
<evidence type="ECO:0000256" key="1">
    <source>
        <dbReference type="ARBA" id="ARBA00022490"/>
    </source>
</evidence>
<dbReference type="KEGG" id="dfl:DFE_3126"/>
<evidence type="ECO:0000256" key="9">
    <source>
        <dbReference type="ARBA" id="ARBA00049360"/>
    </source>
</evidence>
<evidence type="ECO:0000256" key="2">
    <source>
        <dbReference type="ARBA" id="ARBA00022737"/>
    </source>
</evidence>
<dbReference type="GO" id="GO:0003677">
    <property type="term" value="F:DNA binding"/>
    <property type="evidence" value="ECO:0007669"/>
    <property type="project" value="UniProtKB-UniRule"/>
</dbReference>
<protein>
    <recommendedName>
        <fullName evidence="11">ATP-binding protein Uup</fullName>
        <ecNumber evidence="11">3.6.1.-</ecNumber>
    </recommendedName>
</protein>
<keyword evidence="1 11" id="KW-0963">Cytoplasm</keyword>
<dbReference type="PROSITE" id="PS00211">
    <property type="entry name" value="ABC_TRANSPORTER_1"/>
    <property type="match status" value="1"/>
</dbReference>
<evidence type="ECO:0000256" key="7">
    <source>
        <dbReference type="ARBA" id="ARBA00023125"/>
    </source>
</evidence>
<dbReference type="GO" id="GO:0005524">
    <property type="term" value="F:ATP binding"/>
    <property type="evidence" value="ECO:0007669"/>
    <property type="project" value="UniProtKB-UniRule"/>
</dbReference>
<feature type="domain" description="ABC transporter" evidence="13">
    <location>
        <begin position="321"/>
        <end position="538"/>
    </location>
</feature>
<evidence type="ECO:0000256" key="4">
    <source>
        <dbReference type="ARBA" id="ARBA00022763"/>
    </source>
</evidence>
<feature type="binding site" evidence="11">
    <location>
        <begin position="353"/>
        <end position="360"/>
    </location>
    <ligand>
        <name>ATP</name>
        <dbReference type="ChEBI" id="CHEBI:30616"/>
        <label>2</label>
    </ligand>
</feature>
<keyword evidence="8 11" id="KW-0234">DNA repair</keyword>
<evidence type="ECO:0000256" key="3">
    <source>
        <dbReference type="ARBA" id="ARBA00022741"/>
    </source>
</evidence>
<dbReference type="GO" id="GO:0005737">
    <property type="term" value="C:cytoplasm"/>
    <property type="evidence" value="ECO:0007669"/>
    <property type="project" value="UniProtKB-SubCell"/>
</dbReference>
<feature type="domain" description="Rhodanese" evidence="12">
    <location>
        <begin position="516"/>
        <end position="535"/>
    </location>
</feature>
<dbReference type="InterPro" id="IPR051309">
    <property type="entry name" value="ABCF_ATPase"/>
</dbReference>
<dbReference type="EC" id="3.6.1.-" evidence="11"/>
<keyword evidence="11" id="KW-0175">Coiled coil</keyword>
<dbReference type="InterPro" id="IPR003439">
    <property type="entry name" value="ABC_transporter-like_ATP-bd"/>
</dbReference>
<dbReference type="PANTHER" id="PTHR42855:SF1">
    <property type="entry name" value="ABC TRANSPORTER DOMAIN-CONTAINING PROTEIN"/>
    <property type="match status" value="1"/>
</dbReference>
<feature type="domain" description="ABC transporter" evidence="13">
    <location>
        <begin position="4"/>
        <end position="254"/>
    </location>
</feature>
<evidence type="ECO:0000256" key="11">
    <source>
        <dbReference type="HAMAP-Rule" id="MF_00848"/>
    </source>
</evidence>
<dbReference type="GO" id="GO:0016887">
    <property type="term" value="F:ATP hydrolysis activity"/>
    <property type="evidence" value="ECO:0007669"/>
    <property type="project" value="UniProtKB-UniRule"/>
</dbReference>
<comment type="similarity">
    <text evidence="10 11">Belongs to the ABC transporter superfamily. ABCF family. Uup subfamily.</text>
</comment>
<dbReference type="SUPFAM" id="SSF52540">
    <property type="entry name" value="P-loop containing nucleoside triphosphate hydrolases"/>
    <property type="match status" value="2"/>
</dbReference>
<dbReference type="PROSITE" id="PS50893">
    <property type="entry name" value="ABC_TRANSPORTER_2"/>
    <property type="match status" value="2"/>
</dbReference>
<dbReference type="InterPro" id="IPR043686">
    <property type="entry name" value="Uup"/>
</dbReference>
<feature type="binding site" evidence="11">
    <location>
        <begin position="36"/>
        <end position="43"/>
    </location>
    <ligand>
        <name>ATP</name>
        <dbReference type="ChEBI" id="CHEBI:30616"/>
        <label>1</label>
    </ligand>
</feature>
<evidence type="ECO:0000259" key="12">
    <source>
        <dbReference type="PROSITE" id="PS50206"/>
    </source>
</evidence>
<name>A0A2Z6B2Y1_9BACT</name>
<dbReference type="InterPro" id="IPR017871">
    <property type="entry name" value="ABC_transporter-like_CS"/>
</dbReference>
<dbReference type="InterPro" id="IPR001763">
    <property type="entry name" value="Rhodanese-like_dom"/>
</dbReference>
<keyword evidence="15" id="KW-1185">Reference proteome</keyword>
<accession>A0A2Z6B2Y1</accession>
<dbReference type="Gene3D" id="3.40.50.300">
    <property type="entry name" value="P-loop containing nucleotide triphosphate hydrolases"/>
    <property type="match status" value="2"/>
</dbReference>
<keyword evidence="3 11" id="KW-0547">Nucleotide-binding</keyword>
<dbReference type="Proteomes" id="UP000269883">
    <property type="component" value="Chromosome"/>
</dbReference>
<dbReference type="SMART" id="SM00382">
    <property type="entry name" value="AAA"/>
    <property type="match status" value="2"/>
</dbReference>
<dbReference type="InterPro" id="IPR032781">
    <property type="entry name" value="ABC_tran_Xtn"/>
</dbReference>
<keyword evidence="5 11" id="KW-0378">Hydrolase</keyword>
<evidence type="ECO:0000256" key="6">
    <source>
        <dbReference type="ARBA" id="ARBA00022840"/>
    </source>
</evidence>
<dbReference type="InterPro" id="IPR027417">
    <property type="entry name" value="P-loop_NTPase"/>
</dbReference>
<comment type="function">
    <text evidence="11">Probably plays a role in ribosome assembly or function. May be involved in resolution of branched DNA intermediates that result from template switching in postreplication gaps. Binds DNA and has ATPase activity.</text>
</comment>
<comment type="catalytic activity">
    <reaction evidence="9 11">
        <text>ATP + H2O = ADP + phosphate + H(+)</text>
        <dbReference type="Rhea" id="RHEA:13065"/>
        <dbReference type="ChEBI" id="CHEBI:15377"/>
        <dbReference type="ChEBI" id="CHEBI:15378"/>
        <dbReference type="ChEBI" id="CHEBI:30616"/>
        <dbReference type="ChEBI" id="CHEBI:43474"/>
        <dbReference type="ChEBI" id="CHEBI:456216"/>
    </reaction>
</comment>
<sequence>MALISIQDVSLSFGGPKLLDDVNLQVEPGQRICLLGRNGEGKSTLMKLLSGDLVPDAGVVATAQGMRVARLEQDVPTDISGRIFDVVATGVAGLGDALIQYHAISQQLESTPEDSGLLSRLQDAQHALDSGGGWEAHRTVETVLSRLKLDSEAEFSTLSGGLKRRTLLARALASDPDLLLLDEPTNHLDIESITWLEDFLLRKVKTLFFVTHDRMLLRKLATRIIELDRGRIFDWSCDYDTFLKRKQEHLDAEDKHHREFDKKLAREEVWIRQGIKARRTRNEGRVRALKQMRREHAARRERMGSVKMQVQEANKSGKLVIEAQGVGFGYGETPVFSDFSTTILRGDKVGIIGPNGSGKTTLLKLLLGKLAPNCGELRMGTQLEVAYFDQLRGELDLNKSVRDNIAGGNDVVTIGEGSKHVVGYLKDFLFPPDRTMVPVSVLSGGERNRLLLAKLFTRPSNVLVLDEPTNDLDAETLDLLEERLLDYSGTVLIVSHDRAFLNNVVTSTLALENGAVREYVGGYDDWLRQRPEPEPEVRTAPKVKICKPKVQPTSKRKLSFGEKRERDQLRDELDALPERMDALEQAQDMLNTQLADPDFLAKGHEAITAKAAELGTLEAELESALERWETIEARLEELAED</sequence>
<dbReference type="Pfam" id="PF00005">
    <property type="entry name" value="ABC_tran"/>
    <property type="match status" value="2"/>
</dbReference>
<evidence type="ECO:0000256" key="10">
    <source>
        <dbReference type="ARBA" id="ARBA00061478"/>
    </source>
</evidence>
<dbReference type="CDD" id="cd03221">
    <property type="entry name" value="ABCF_EF-3"/>
    <property type="match status" value="2"/>
</dbReference>
<evidence type="ECO:0000256" key="5">
    <source>
        <dbReference type="ARBA" id="ARBA00022801"/>
    </source>
</evidence>
<dbReference type="InterPro" id="IPR037118">
    <property type="entry name" value="Val-tRNA_synth_C_sf"/>
</dbReference>
<dbReference type="FunFam" id="3.40.50.300:FF:000309">
    <property type="entry name" value="ABC transporter ATP-binding protein"/>
    <property type="match status" value="1"/>
</dbReference>
<proteinExistence type="inferred from homology"/>